<reference evidence="2 3" key="1">
    <citation type="submission" date="2016-10" db="EMBL/GenBank/DDBJ databases">
        <authorList>
            <person name="Varghese N."/>
            <person name="Submissions S."/>
        </authorList>
    </citation>
    <scope>NUCLEOTIDE SEQUENCE [LARGE SCALE GENOMIC DNA]</scope>
    <source>
        <strain evidence="2 3">DSM 26672</strain>
    </source>
</reference>
<dbReference type="InterPro" id="IPR023606">
    <property type="entry name" value="CoA-Trfase_III_dom_1_sf"/>
</dbReference>
<dbReference type="PANTHER" id="PTHR48207:SF3">
    <property type="entry name" value="SUCCINATE--HYDROXYMETHYLGLUTARATE COA-TRANSFERASE"/>
    <property type="match status" value="1"/>
</dbReference>
<dbReference type="SUPFAM" id="SSF89796">
    <property type="entry name" value="CoA-transferase family III (CaiB/BaiF)"/>
    <property type="match status" value="1"/>
</dbReference>
<comment type="caution">
    <text evidence="2">The sequence shown here is derived from an EMBL/GenBank/DDBJ whole genome shotgun (WGS) entry which is preliminary data.</text>
</comment>
<evidence type="ECO:0000313" key="2">
    <source>
        <dbReference type="EMBL" id="SDH24554.1"/>
    </source>
</evidence>
<dbReference type="EMBL" id="FNBZ01000007">
    <property type="protein sequence ID" value="SDH24554.1"/>
    <property type="molecule type" value="Genomic_DNA"/>
</dbReference>
<keyword evidence="3" id="KW-1185">Reference proteome</keyword>
<protein>
    <submittedName>
        <fullName evidence="2">CoA:oxalate CoA-transferase</fullName>
    </submittedName>
</protein>
<dbReference type="InterPro" id="IPR050483">
    <property type="entry name" value="CoA-transferase_III_domain"/>
</dbReference>
<dbReference type="PANTHER" id="PTHR48207">
    <property type="entry name" value="SUCCINATE--HYDROXYMETHYLGLUTARATE COA-TRANSFERASE"/>
    <property type="match status" value="1"/>
</dbReference>
<gene>
    <name evidence="2" type="ORF">SAMN05421844_107268</name>
</gene>
<organism evidence="2 3">
    <name type="scientific">Bosea robiniae</name>
    <dbReference type="NCBI Taxonomy" id="1036780"/>
    <lineage>
        <taxon>Bacteria</taxon>
        <taxon>Pseudomonadati</taxon>
        <taxon>Pseudomonadota</taxon>
        <taxon>Alphaproteobacteria</taxon>
        <taxon>Hyphomicrobiales</taxon>
        <taxon>Boseaceae</taxon>
        <taxon>Bosea</taxon>
    </lineage>
</organism>
<dbReference type="Proteomes" id="UP000199468">
    <property type="component" value="Unassembled WGS sequence"/>
</dbReference>
<sequence length="384" mass="41640">MTAKGPLSGITVVDLTRVLAGPYCTMMLADMGARVIKVEPPGLGDDSRQFGPFIQGRPCYFGSVNRGKESIALDLKSEADRAVFEKLLERADILTENFRPGVLERLGYGWEHLHERYPRLIYASTSGFGHAGPARDRPSYDMVIQGMSGMMSVTGPSGGEPCRVGISIADVGSGIFTAAAVNAALLHRERTGEASRVDIAMYDCLLAMLESTISRYTMAGEVGGRMGSRHPAIMPFEAFATADGHIVLACGNDKMFGLLARALGLPELIEDERFRRNELRVANREILHELIEERLRGDRTANWLAHFDAAGVPAGPINSIDEALSHPQVAARNMLISVTDPVLGPVQIAGTPLKFSTFEDPPTRRVAPDLDQDRRAILAELGLA</sequence>
<proteinExistence type="predicted"/>
<name>A0ABY0P4D3_9HYPH</name>
<dbReference type="Gene3D" id="3.30.1540.10">
    <property type="entry name" value="formyl-coa transferase, domain 3"/>
    <property type="match status" value="1"/>
</dbReference>
<dbReference type="InterPro" id="IPR003673">
    <property type="entry name" value="CoA-Trfase_fam_III"/>
</dbReference>
<dbReference type="RefSeq" id="WP_091860445.1">
    <property type="nucleotide sequence ID" value="NZ_FNBZ01000007.1"/>
</dbReference>
<evidence type="ECO:0000313" key="3">
    <source>
        <dbReference type="Proteomes" id="UP000199468"/>
    </source>
</evidence>
<accession>A0ABY0P4D3</accession>
<keyword evidence="1" id="KW-0808">Transferase</keyword>
<dbReference type="Pfam" id="PF02515">
    <property type="entry name" value="CoA_transf_3"/>
    <property type="match status" value="1"/>
</dbReference>
<dbReference type="Gene3D" id="3.40.50.10540">
    <property type="entry name" value="Crotonobetainyl-coa:carnitine coa-transferase, domain 1"/>
    <property type="match status" value="1"/>
</dbReference>
<dbReference type="InterPro" id="IPR044855">
    <property type="entry name" value="CoA-Trfase_III_dom3_sf"/>
</dbReference>
<evidence type="ECO:0000256" key="1">
    <source>
        <dbReference type="ARBA" id="ARBA00022679"/>
    </source>
</evidence>